<gene>
    <name evidence="2" type="ORF">CLAFUR5_12744</name>
</gene>
<dbReference type="EMBL" id="CP090173">
    <property type="protein sequence ID" value="UJO23447.1"/>
    <property type="molecule type" value="Genomic_DNA"/>
</dbReference>
<dbReference type="Proteomes" id="UP000756132">
    <property type="component" value="Chromosome 11"/>
</dbReference>
<reference evidence="2" key="1">
    <citation type="submission" date="2021-12" db="EMBL/GenBank/DDBJ databases">
        <authorList>
            <person name="Zaccaron A."/>
            <person name="Stergiopoulos I."/>
        </authorList>
    </citation>
    <scope>NUCLEOTIDE SEQUENCE</scope>
    <source>
        <strain evidence="2">Race5_Kim</strain>
    </source>
</reference>
<sequence>MNHCHTDQTGLGPLQTPLWEYMAQNWAPRGAETARLLYNASGWVVHNEMNIFGHTGMKGDGDISSEIWANYPIAAAWMMQHVFDNFDYNSQDVAWLRSTGYPMLNSISQFWLSQL</sequence>
<dbReference type="InterPro" id="IPR008928">
    <property type="entry name" value="6-hairpin_glycosidase_sf"/>
</dbReference>
<protein>
    <submittedName>
        <fullName evidence="2">Alpha-fucosidase A</fullName>
    </submittedName>
</protein>
<dbReference type="GO" id="GO:0005975">
    <property type="term" value="P:carbohydrate metabolic process"/>
    <property type="evidence" value="ECO:0007669"/>
    <property type="project" value="InterPro"/>
</dbReference>
<evidence type="ECO:0000313" key="2">
    <source>
        <dbReference type="EMBL" id="UJO23447.1"/>
    </source>
</evidence>
<keyword evidence="3" id="KW-1185">Reference proteome</keyword>
<dbReference type="PANTHER" id="PTHR31084:SF3">
    <property type="entry name" value="ALPHA-FUCOSIDASE A"/>
    <property type="match status" value="1"/>
</dbReference>
<name>A0A9Q8PJA4_PASFU</name>
<dbReference type="GO" id="GO:0004560">
    <property type="term" value="F:alpha-L-fucosidase activity"/>
    <property type="evidence" value="ECO:0007669"/>
    <property type="project" value="TreeGrafter"/>
</dbReference>
<dbReference type="OrthoDB" id="2848340at2759"/>
<proteinExistence type="predicted"/>
<dbReference type="AlphaFoldDB" id="A0A9Q8PJA4"/>
<evidence type="ECO:0000259" key="1">
    <source>
        <dbReference type="Pfam" id="PF22124"/>
    </source>
</evidence>
<dbReference type="RefSeq" id="XP_047767813.1">
    <property type="nucleotide sequence ID" value="XM_047911892.1"/>
</dbReference>
<evidence type="ECO:0000313" key="3">
    <source>
        <dbReference type="Proteomes" id="UP000756132"/>
    </source>
</evidence>
<dbReference type="Pfam" id="PF22124">
    <property type="entry name" value="Glyco_hydro_95_cat"/>
    <property type="match status" value="1"/>
</dbReference>
<dbReference type="PANTHER" id="PTHR31084">
    <property type="entry name" value="ALPHA-L-FUCOSIDASE 2"/>
    <property type="match status" value="1"/>
</dbReference>
<dbReference type="InterPro" id="IPR012341">
    <property type="entry name" value="6hp_glycosidase-like_sf"/>
</dbReference>
<dbReference type="Gene3D" id="1.50.10.10">
    <property type="match status" value="1"/>
</dbReference>
<dbReference type="SUPFAM" id="SSF48208">
    <property type="entry name" value="Six-hairpin glycosidases"/>
    <property type="match status" value="1"/>
</dbReference>
<organism evidence="2 3">
    <name type="scientific">Passalora fulva</name>
    <name type="common">Tomato leaf mold</name>
    <name type="synonym">Cladosporium fulvum</name>
    <dbReference type="NCBI Taxonomy" id="5499"/>
    <lineage>
        <taxon>Eukaryota</taxon>
        <taxon>Fungi</taxon>
        <taxon>Dikarya</taxon>
        <taxon>Ascomycota</taxon>
        <taxon>Pezizomycotina</taxon>
        <taxon>Dothideomycetes</taxon>
        <taxon>Dothideomycetidae</taxon>
        <taxon>Mycosphaerellales</taxon>
        <taxon>Mycosphaerellaceae</taxon>
        <taxon>Fulvia</taxon>
    </lineage>
</organism>
<accession>A0A9Q8PJA4</accession>
<dbReference type="GeneID" id="71992622"/>
<feature type="domain" description="Glycosyl hydrolase family 95 catalytic" evidence="1">
    <location>
        <begin position="1"/>
        <end position="115"/>
    </location>
</feature>
<reference evidence="2" key="2">
    <citation type="journal article" date="2022" name="Microb. Genom.">
        <title>A chromosome-scale genome assembly of the tomato pathogen Cladosporium fulvum reveals a compartmentalized genome architecture and the presence of a dispensable chromosome.</title>
        <authorList>
            <person name="Zaccaron A.Z."/>
            <person name="Chen L.H."/>
            <person name="Samaras A."/>
            <person name="Stergiopoulos I."/>
        </authorList>
    </citation>
    <scope>NUCLEOTIDE SEQUENCE</scope>
    <source>
        <strain evidence="2">Race5_Kim</strain>
    </source>
</reference>
<dbReference type="InterPro" id="IPR054363">
    <property type="entry name" value="GH95_cat"/>
</dbReference>
<dbReference type="KEGG" id="ffu:CLAFUR5_12744"/>